<evidence type="ECO:0000259" key="1">
    <source>
        <dbReference type="PROSITE" id="PS50943"/>
    </source>
</evidence>
<dbReference type="InterPro" id="IPR001387">
    <property type="entry name" value="Cro/C1-type_HTH"/>
</dbReference>
<dbReference type="AlphaFoldDB" id="A0A6J7I0H0"/>
<dbReference type="GO" id="GO:0003677">
    <property type="term" value="F:DNA binding"/>
    <property type="evidence" value="ECO:0007669"/>
    <property type="project" value="InterPro"/>
</dbReference>
<protein>
    <submittedName>
        <fullName evidence="2">Unannotated protein</fullName>
    </submittedName>
</protein>
<accession>A0A6J7I0H0</accession>
<reference evidence="2" key="1">
    <citation type="submission" date="2020-05" db="EMBL/GenBank/DDBJ databases">
        <authorList>
            <person name="Chiriac C."/>
            <person name="Salcher M."/>
            <person name="Ghai R."/>
            <person name="Kavagutti S V."/>
        </authorList>
    </citation>
    <scope>NUCLEOTIDE SEQUENCE</scope>
</reference>
<organism evidence="2">
    <name type="scientific">freshwater metagenome</name>
    <dbReference type="NCBI Taxonomy" id="449393"/>
    <lineage>
        <taxon>unclassified sequences</taxon>
        <taxon>metagenomes</taxon>
        <taxon>ecological metagenomes</taxon>
    </lineage>
</organism>
<dbReference type="EMBL" id="CAFBMK010000123">
    <property type="protein sequence ID" value="CAB4924268.1"/>
    <property type="molecule type" value="Genomic_DNA"/>
</dbReference>
<dbReference type="PROSITE" id="PS50943">
    <property type="entry name" value="HTH_CROC1"/>
    <property type="match status" value="1"/>
</dbReference>
<gene>
    <name evidence="2" type="ORF">UFOPK3564_02016</name>
</gene>
<dbReference type="Gene3D" id="1.10.260.40">
    <property type="entry name" value="lambda repressor-like DNA-binding domains"/>
    <property type="match status" value="1"/>
</dbReference>
<dbReference type="CDD" id="cd00093">
    <property type="entry name" value="HTH_XRE"/>
    <property type="match status" value="1"/>
</dbReference>
<name>A0A6J7I0H0_9ZZZZ</name>
<dbReference type="InterPro" id="IPR010982">
    <property type="entry name" value="Lambda_DNA-bd_dom_sf"/>
</dbReference>
<dbReference type="Pfam" id="PF13560">
    <property type="entry name" value="HTH_31"/>
    <property type="match status" value="1"/>
</dbReference>
<sequence length="81" mass="8756">MHATGTDPAPAARIRAARAAAALSREELGRRIGCSARAVRRLEDGGRPMTPAERARIALACGVPEWFLAHGWHGWERAASR</sequence>
<feature type="domain" description="HTH cro/C1-type" evidence="1">
    <location>
        <begin position="14"/>
        <end position="67"/>
    </location>
</feature>
<dbReference type="SUPFAM" id="SSF47413">
    <property type="entry name" value="lambda repressor-like DNA-binding domains"/>
    <property type="match status" value="1"/>
</dbReference>
<evidence type="ECO:0000313" key="2">
    <source>
        <dbReference type="EMBL" id="CAB4924268.1"/>
    </source>
</evidence>
<dbReference type="SMART" id="SM00530">
    <property type="entry name" value="HTH_XRE"/>
    <property type="match status" value="1"/>
</dbReference>
<proteinExistence type="predicted"/>